<dbReference type="Pfam" id="PF03732">
    <property type="entry name" value="Retrotrans_gag"/>
    <property type="match status" value="1"/>
</dbReference>
<feature type="non-terminal residue" evidence="11">
    <location>
        <position position="954"/>
    </location>
</feature>
<dbReference type="InterPro" id="IPR041577">
    <property type="entry name" value="RT_RNaseH_2"/>
</dbReference>
<dbReference type="Pfam" id="PF08284">
    <property type="entry name" value="RVP_2"/>
    <property type="match status" value="1"/>
</dbReference>
<feature type="region of interest" description="Disordered" evidence="9">
    <location>
        <begin position="228"/>
        <end position="286"/>
    </location>
</feature>
<keyword evidence="2" id="KW-0808">Transferase</keyword>
<dbReference type="CDD" id="cd00303">
    <property type="entry name" value="retropepsin_like"/>
    <property type="match status" value="1"/>
</dbReference>
<dbReference type="InterPro" id="IPR000477">
    <property type="entry name" value="RT_dom"/>
</dbReference>
<evidence type="ECO:0000256" key="8">
    <source>
        <dbReference type="ARBA" id="ARBA00023268"/>
    </source>
</evidence>
<sequence>MTDSEIMKALQSKLDAQAATLQQFLTKSLESHSDSIHTTLHQHLLEVDSKVANVRSEPNGSSHGSGNAIRSLKLNVPRFDGSNAIDWIFQIEAFFNFHDTPAASRLQIVSFHLEGRAASWFQWAMRNNLLTSWPVFLDAVRIRFGPTAYEDVEGDLSKLSQTGSVAEFQAQFEDLMNKVTGISEPLLISFFITGLKRSLRRELQFHRPTTLMETFAMARAYEARLDDNPSYNKTWNRSPTHTPSQNTTSSNAITQNNLTPTPTPNQSSNSSNKATTLPPLLPTPTYKLPVRHFPSAEMRDRRSKGLCFNCDEKWGPSHRCRSKVLLLMGAEDDDDDVEDHNPDEISGDISSLHALSSHLQGRSLRVSGMYNQHIFQILVDSGSTHNFIKPSLVERLGLTLSPCPRFRVATGCGTFLVCQYCCKVEPLLLQGISFSVELFVLAIEGPDMVLGFPWLQSLGKVSHDYSALTMEFTWHGEAVKLQGDTSLASQSVSLHQLQALVQSDVISGIFTLTQSGAELEPNLNEPPDFPQSIPQPVLELLQRFEKVFATPTGLPPHRCIDHRIHLIEGSKPVNVRPYRYPQFQKSEMEKLIREMLDQGIIIPSRSPFSSPVLLVRKKDGTWRFCVDYRALNAATVKDKFPIPTIDELLDELGGATVFTKLDLRAGYHQIRVHSRDTYKTAFRTHEGHFEFLVMPFGLTNAPSTFQATMNQLFSQFLRRFVIVFFDDILIYSSSLQDHVVHLEQVLKCLLTHCFYVKLSKCLFCQESIEYLGHIVSSQGVHADPGKIEAMVNWPQPNTVKQLRGFLGLTGYYRRFIANYASIAAPLTDLLRHESFRWTDAATHAFTALKQAMVAAPVLRLPDFSQEFIIETDASQFGIGAVLMQEGHPIAFFSKKLGLKMQGASVYIKELHAITEAVLKWRQYLLGHFFIIRTDHKSIKELLQQVIQTPDQQAY</sequence>
<keyword evidence="1" id="KW-0645">Protease</keyword>
<evidence type="ECO:0000256" key="6">
    <source>
        <dbReference type="ARBA" id="ARBA00022801"/>
    </source>
</evidence>
<dbReference type="InterPro" id="IPR043502">
    <property type="entry name" value="DNA/RNA_pol_sf"/>
</dbReference>
<dbReference type="Gene3D" id="3.10.20.370">
    <property type="match status" value="1"/>
</dbReference>
<dbReference type="SUPFAM" id="SSF50630">
    <property type="entry name" value="Acid proteases"/>
    <property type="match status" value="1"/>
</dbReference>
<dbReference type="InterPro" id="IPR043128">
    <property type="entry name" value="Rev_trsase/Diguanyl_cyclase"/>
</dbReference>
<keyword evidence="4" id="KW-0540">Nuclease</keyword>
<name>A0A2K3NFQ0_TRIPR</name>
<evidence type="ECO:0000256" key="3">
    <source>
        <dbReference type="ARBA" id="ARBA00022695"/>
    </source>
</evidence>
<evidence type="ECO:0000256" key="4">
    <source>
        <dbReference type="ARBA" id="ARBA00022722"/>
    </source>
</evidence>
<dbReference type="FunFam" id="3.30.70.270:FF:000020">
    <property type="entry name" value="Transposon Tf2-6 polyprotein-like Protein"/>
    <property type="match status" value="1"/>
</dbReference>
<evidence type="ECO:0000256" key="1">
    <source>
        <dbReference type="ARBA" id="ARBA00022670"/>
    </source>
</evidence>
<keyword evidence="8" id="KW-0511">Multifunctional enzyme</keyword>
<evidence type="ECO:0000259" key="10">
    <source>
        <dbReference type="PROSITE" id="PS50878"/>
    </source>
</evidence>
<dbReference type="Gene3D" id="3.30.70.270">
    <property type="match status" value="2"/>
</dbReference>
<evidence type="ECO:0000313" key="12">
    <source>
        <dbReference type="Proteomes" id="UP000236291"/>
    </source>
</evidence>
<dbReference type="PANTHER" id="PTHR37984">
    <property type="entry name" value="PROTEIN CBG26694"/>
    <property type="match status" value="1"/>
</dbReference>
<dbReference type="PROSITE" id="PS50878">
    <property type="entry name" value="RT_POL"/>
    <property type="match status" value="1"/>
</dbReference>
<evidence type="ECO:0000256" key="5">
    <source>
        <dbReference type="ARBA" id="ARBA00022759"/>
    </source>
</evidence>
<evidence type="ECO:0000256" key="2">
    <source>
        <dbReference type="ARBA" id="ARBA00022679"/>
    </source>
</evidence>
<reference evidence="11 12" key="1">
    <citation type="journal article" date="2014" name="Am. J. Bot.">
        <title>Genome assembly and annotation for red clover (Trifolium pratense; Fabaceae).</title>
        <authorList>
            <person name="Istvanek J."/>
            <person name="Jaros M."/>
            <person name="Krenek A."/>
            <person name="Repkova J."/>
        </authorList>
    </citation>
    <scope>NUCLEOTIDE SEQUENCE [LARGE SCALE GENOMIC DNA]</scope>
    <source>
        <strain evidence="12">cv. Tatra</strain>
        <tissue evidence="11">Young leaves</tissue>
    </source>
</reference>
<gene>
    <name evidence="11" type="ORF">L195_g025164</name>
</gene>
<dbReference type="FunFam" id="3.10.10.10:FF:000007">
    <property type="entry name" value="Retrovirus-related Pol polyprotein from transposon 17.6-like Protein"/>
    <property type="match status" value="1"/>
</dbReference>
<dbReference type="EMBL" id="ASHM01020630">
    <property type="protein sequence ID" value="PNY01861.1"/>
    <property type="molecule type" value="Genomic_DNA"/>
</dbReference>
<dbReference type="AlphaFoldDB" id="A0A2K3NFQ0"/>
<feature type="compositionally biased region" description="Low complexity" evidence="9">
    <location>
        <begin position="254"/>
        <end position="278"/>
    </location>
</feature>
<dbReference type="GO" id="GO:0003964">
    <property type="term" value="F:RNA-directed DNA polymerase activity"/>
    <property type="evidence" value="ECO:0007669"/>
    <property type="project" value="UniProtKB-KW"/>
</dbReference>
<dbReference type="STRING" id="57577.A0A2K3NFQ0"/>
<keyword evidence="3" id="KW-0548">Nucleotidyltransferase</keyword>
<dbReference type="InterPro" id="IPR021109">
    <property type="entry name" value="Peptidase_aspartic_dom_sf"/>
</dbReference>
<evidence type="ECO:0000256" key="9">
    <source>
        <dbReference type="SAM" id="MobiDB-lite"/>
    </source>
</evidence>
<reference evidence="11 12" key="2">
    <citation type="journal article" date="2017" name="Front. Plant Sci.">
        <title>Gene Classification and Mining of Molecular Markers Useful in Red Clover (Trifolium pratense) Breeding.</title>
        <authorList>
            <person name="Istvanek J."/>
            <person name="Dluhosova J."/>
            <person name="Dluhos P."/>
            <person name="Patkova L."/>
            <person name="Nedelnik J."/>
            <person name="Repkova J."/>
        </authorList>
    </citation>
    <scope>NUCLEOTIDE SEQUENCE [LARGE SCALE GENOMIC DNA]</scope>
    <source>
        <strain evidence="12">cv. Tatra</strain>
        <tissue evidence="11">Young leaves</tissue>
    </source>
</reference>
<comment type="caution">
    <text evidence="11">The sequence shown here is derived from an EMBL/GenBank/DDBJ whole genome shotgun (WGS) entry which is preliminary data.</text>
</comment>
<dbReference type="Pfam" id="PF17919">
    <property type="entry name" value="RT_RNaseH_2"/>
    <property type="match status" value="1"/>
</dbReference>
<dbReference type="Gene3D" id="2.40.70.10">
    <property type="entry name" value="Acid Proteases"/>
    <property type="match status" value="1"/>
</dbReference>
<accession>A0A2K3NFQ0</accession>
<keyword evidence="6" id="KW-0378">Hydrolase</keyword>
<dbReference type="InterPro" id="IPR005162">
    <property type="entry name" value="Retrotrans_gag_dom"/>
</dbReference>
<evidence type="ECO:0000313" key="11">
    <source>
        <dbReference type="EMBL" id="PNY01861.1"/>
    </source>
</evidence>
<proteinExistence type="predicted"/>
<protein>
    <submittedName>
        <fullName evidence="11">Retrotransposon-related protein</fullName>
    </submittedName>
</protein>
<organism evidence="11 12">
    <name type="scientific">Trifolium pratense</name>
    <name type="common">Red clover</name>
    <dbReference type="NCBI Taxonomy" id="57577"/>
    <lineage>
        <taxon>Eukaryota</taxon>
        <taxon>Viridiplantae</taxon>
        <taxon>Streptophyta</taxon>
        <taxon>Embryophyta</taxon>
        <taxon>Tracheophyta</taxon>
        <taxon>Spermatophyta</taxon>
        <taxon>Magnoliopsida</taxon>
        <taxon>eudicotyledons</taxon>
        <taxon>Gunneridae</taxon>
        <taxon>Pentapetalae</taxon>
        <taxon>rosids</taxon>
        <taxon>fabids</taxon>
        <taxon>Fabales</taxon>
        <taxon>Fabaceae</taxon>
        <taxon>Papilionoideae</taxon>
        <taxon>50 kb inversion clade</taxon>
        <taxon>NPAAA clade</taxon>
        <taxon>Hologalegina</taxon>
        <taxon>IRL clade</taxon>
        <taxon>Trifolieae</taxon>
        <taxon>Trifolium</taxon>
    </lineage>
</organism>
<dbReference type="GO" id="GO:0006508">
    <property type="term" value="P:proteolysis"/>
    <property type="evidence" value="ECO:0007669"/>
    <property type="project" value="UniProtKB-KW"/>
</dbReference>
<dbReference type="GO" id="GO:0004519">
    <property type="term" value="F:endonuclease activity"/>
    <property type="evidence" value="ECO:0007669"/>
    <property type="project" value="UniProtKB-KW"/>
</dbReference>
<feature type="domain" description="Reverse transcriptase" evidence="10">
    <location>
        <begin position="596"/>
        <end position="775"/>
    </location>
</feature>
<dbReference type="Pfam" id="PF00078">
    <property type="entry name" value="RVT_1"/>
    <property type="match status" value="1"/>
</dbReference>
<evidence type="ECO:0000256" key="7">
    <source>
        <dbReference type="ARBA" id="ARBA00022918"/>
    </source>
</evidence>
<keyword evidence="5" id="KW-0255">Endonuclease</keyword>
<dbReference type="SUPFAM" id="SSF56672">
    <property type="entry name" value="DNA/RNA polymerases"/>
    <property type="match status" value="1"/>
</dbReference>
<dbReference type="InterPro" id="IPR050951">
    <property type="entry name" value="Retrovirus_Pol_polyprotein"/>
</dbReference>
<dbReference type="Proteomes" id="UP000236291">
    <property type="component" value="Unassembled WGS sequence"/>
</dbReference>
<dbReference type="PANTHER" id="PTHR37984:SF5">
    <property type="entry name" value="PROTEIN NYNRIN-LIKE"/>
    <property type="match status" value="1"/>
</dbReference>
<dbReference type="Gene3D" id="3.10.10.10">
    <property type="entry name" value="HIV Type 1 Reverse Transcriptase, subunit A, domain 1"/>
    <property type="match status" value="1"/>
</dbReference>
<keyword evidence="7" id="KW-0695">RNA-directed DNA polymerase</keyword>
<dbReference type="CDD" id="cd01647">
    <property type="entry name" value="RT_LTR"/>
    <property type="match status" value="1"/>
</dbReference>
<dbReference type="CDD" id="cd09274">
    <property type="entry name" value="RNase_HI_RT_Ty3"/>
    <property type="match status" value="1"/>
</dbReference>
<dbReference type="GO" id="GO:0008233">
    <property type="term" value="F:peptidase activity"/>
    <property type="evidence" value="ECO:0007669"/>
    <property type="project" value="UniProtKB-KW"/>
</dbReference>
<feature type="compositionally biased region" description="Polar residues" evidence="9">
    <location>
        <begin position="229"/>
        <end position="253"/>
    </location>
</feature>